<evidence type="ECO:0000313" key="1">
    <source>
        <dbReference type="EMBL" id="GAA0554072.1"/>
    </source>
</evidence>
<dbReference type="RefSeq" id="WP_346160787.1">
    <property type="nucleotide sequence ID" value="NZ_BAAABZ010000071.1"/>
</dbReference>
<reference evidence="1 2" key="1">
    <citation type="journal article" date="2019" name="Int. J. Syst. Evol. Microbiol.">
        <title>The Global Catalogue of Microorganisms (GCM) 10K type strain sequencing project: providing services to taxonomists for standard genome sequencing and annotation.</title>
        <authorList>
            <consortium name="The Broad Institute Genomics Platform"/>
            <consortium name="The Broad Institute Genome Sequencing Center for Infectious Disease"/>
            <person name="Wu L."/>
            <person name="Ma J."/>
        </authorList>
    </citation>
    <scope>NUCLEOTIDE SEQUENCE [LARGE SCALE GENOMIC DNA]</scope>
    <source>
        <strain evidence="1 2">JCM 5052</strain>
    </source>
</reference>
<comment type="caution">
    <text evidence="1">The sequence shown here is derived from an EMBL/GenBank/DDBJ whole genome shotgun (WGS) entry which is preliminary data.</text>
</comment>
<sequence length="61" mass="6713">MTPQQTQAALDAAENELCDLRGLRALAAAFINDPTHDPDTRRVLAQHLGLPEPRRENSAHV</sequence>
<protein>
    <submittedName>
        <fullName evidence="1">Uncharacterized protein</fullName>
    </submittedName>
</protein>
<gene>
    <name evidence="1" type="ORF">GCM10010390_65170</name>
</gene>
<dbReference type="Proteomes" id="UP001501576">
    <property type="component" value="Unassembled WGS sequence"/>
</dbReference>
<accession>A0ABN1DWH2</accession>
<keyword evidence="2" id="KW-1185">Reference proteome</keyword>
<evidence type="ECO:0000313" key="2">
    <source>
        <dbReference type="Proteomes" id="UP001501576"/>
    </source>
</evidence>
<proteinExistence type="predicted"/>
<organism evidence="1 2">
    <name type="scientific">Streptomyces mordarskii</name>
    <dbReference type="NCBI Taxonomy" id="1226758"/>
    <lineage>
        <taxon>Bacteria</taxon>
        <taxon>Bacillati</taxon>
        <taxon>Actinomycetota</taxon>
        <taxon>Actinomycetes</taxon>
        <taxon>Kitasatosporales</taxon>
        <taxon>Streptomycetaceae</taxon>
        <taxon>Streptomyces</taxon>
    </lineage>
</organism>
<name>A0ABN1DWH2_9ACTN</name>
<dbReference type="EMBL" id="BAAABZ010000071">
    <property type="protein sequence ID" value="GAA0554072.1"/>
    <property type="molecule type" value="Genomic_DNA"/>
</dbReference>